<gene>
    <name evidence="2" type="ORF">IAI60_16300</name>
</gene>
<dbReference type="Pfam" id="PF19266">
    <property type="entry name" value="CIS_tube"/>
    <property type="match status" value="1"/>
</dbReference>
<protein>
    <submittedName>
        <fullName evidence="2">LysM peptidoglycan-binding domain-containing protein</fullName>
    </submittedName>
</protein>
<dbReference type="Proteomes" id="UP001518990">
    <property type="component" value="Unassembled WGS sequence"/>
</dbReference>
<evidence type="ECO:0000259" key="1">
    <source>
        <dbReference type="PROSITE" id="PS51782"/>
    </source>
</evidence>
<dbReference type="CDD" id="cd00118">
    <property type="entry name" value="LysM"/>
    <property type="match status" value="1"/>
</dbReference>
<organism evidence="2 3">
    <name type="scientific">Roseomonas marmotae</name>
    <dbReference type="NCBI Taxonomy" id="2768161"/>
    <lineage>
        <taxon>Bacteria</taxon>
        <taxon>Pseudomonadati</taxon>
        <taxon>Pseudomonadota</taxon>
        <taxon>Alphaproteobacteria</taxon>
        <taxon>Acetobacterales</taxon>
        <taxon>Roseomonadaceae</taxon>
        <taxon>Roseomonas</taxon>
    </lineage>
</organism>
<sequence>MKALAKAEIHRLNPDGTPSGKSLRVQFNPNEFTLTKGAQLAEIPIPGLDSPIIQFVRGQAETMGFDLFFDSTESGTGPTAEAVTAKTDAFYDLVKIEGDRHAPPVILFAWGGDAFPGHRTADSQQRHGFKAVVESVRQRFTYFSSLGLPLRATLTLALREYKTLDQQIQELHLRSPDHTKAHVVRAGETITRIAERTAGDPRDWRRIAEANGIDDPLALPPGQRLLVPPVDWP</sequence>
<evidence type="ECO:0000313" key="2">
    <source>
        <dbReference type="EMBL" id="MBO1076180.1"/>
    </source>
</evidence>
<dbReference type="PROSITE" id="PS51782">
    <property type="entry name" value="LYSM"/>
    <property type="match status" value="1"/>
</dbReference>
<evidence type="ECO:0000313" key="3">
    <source>
        <dbReference type="Proteomes" id="UP001518990"/>
    </source>
</evidence>
<dbReference type="InterPro" id="IPR045361">
    <property type="entry name" value="CIS_tube_prot_N"/>
</dbReference>
<dbReference type="SMART" id="SM00257">
    <property type="entry name" value="LysM"/>
    <property type="match status" value="1"/>
</dbReference>
<dbReference type="Pfam" id="PF01476">
    <property type="entry name" value="LysM"/>
    <property type="match status" value="1"/>
</dbReference>
<dbReference type="InterPro" id="IPR036779">
    <property type="entry name" value="LysM_dom_sf"/>
</dbReference>
<proteinExistence type="predicted"/>
<comment type="caution">
    <text evidence="2">The sequence shown here is derived from an EMBL/GenBank/DDBJ whole genome shotgun (WGS) entry which is preliminary data.</text>
</comment>
<dbReference type="SUPFAM" id="SSF54106">
    <property type="entry name" value="LysM domain"/>
    <property type="match status" value="1"/>
</dbReference>
<dbReference type="RefSeq" id="WP_207448926.1">
    <property type="nucleotide sequence ID" value="NZ_CP061095.1"/>
</dbReference>
<dbReference type="InterPro" id="IPR018392">
    <property type="entry name" value="LysM"/>
</dbReference>
<name>A0ABS3KFC7_9PROT</name>
<dbReference type="Gene3D" id="3.10.350.10">
    <property type="entry name" value="LysM domain"/>
    <property type="match status" value="1"/>
</dbReference>
<feature type="domain" description="LysM" evidence="1">
    <location>
        <begin position="180"/>
        <end position="227"/>
    </location>
</feature>
<reference evidence="2 3" key="1">
    <citation type="submission" date="2020-09" db="EMBL/GenBank/DDBJ databases">
        <title>Roseomonas.</title>
        <authorList>
            <person name="Zhu W."/>
        </authorList>
    </citation>
    <scope>NUCLEOTIDE SEQUENCE [LARGE SCALE GENOMIC DNA]</scope>
    <source>
        <strain evidence="2 3">1311</strain>
    </source>
</reference>
<dbReference type="EMBL" id="JACTNF010000018">
    <property type="protein sequence ID" value="MBO1076180.1"/>
    <property type="molecule type" value="Genomic_DNA"/>
</dbReference>
<accession>A0ABS3KFC7</accession>
<keyword evidence="3" id="KW-1185">Reference proteome</keyword>